<feature type="transmembrane region" description="Helical" evidence="1">
    <location>
        <begin position="5"/>
        <end position="26"/>
    </location>
</feature>
<protein>
    <submittedName>
        <fullName evidence="2">Uncharacterized protein</fullName>
    </submittedName>
</protein>
<keyword evidence="1" id="KW-1133">Transmembrane helix</keyword>
<reference evidence="2 3" key="1">
    <citation type="submission" date="2019-06" db="EMBL/GenBank/DDBJ databases">
        <title>Whole genome shotgun sequence of Nitrobacter winogradskyi NBRC 14297.</title>
        <authorList>
            <person name="Hosoyama A."/>
            <person name="Uohara A."/>
            <person name="Ohji S."/>
            <person name="Ichikawa N."/>
        </authorList>
    </citation>
    <scope>NUCLEOTIDE SEQUENCE [LARGE SCALE GENOMIC DNA]</scope>
    <source>
        <strain evidence="2 3">NBRC 14297</strain>
    </source>
</reference>
<dbReference type="RefSeq" id="WP_141384482.1">
    <property type="nucleotide sequence ID" value="NZ_BJNF01000079.1"/>
</dbReference>
<dbReference type="EMBL" id="BJNF01000079">
    <property type="protein sequence ID" value="GEC16813.1"/>
    <property type="molecule type" value="Genomic_DNA"/>
</dbReference>
<sequence>MLTVILKMILFSLALVGVATTGYIYYNGGLSPDTWIFQGGFPANWKNGGVHGAPGPLVGAAGLPVLLVAYGMYRLIKGGHKAD</sequence>
<dbReference type="OrthoDB" id="8253334at2"/>
<evidence type="ECO:0000313" key="3">
    <source>
        <dbReference type="Proteomes" id="UP000318825"/>
    </source>
</evidence>
<organism evidence="2 3">
    <name type="scientific">Nitrobacter winogradskyi</name>
    <name type="common">Nitrobacter agilis</name>
    <dbReference type="NCBI Taxonomy" id="913"/>
    <lineage>
        <taxon>Bacteria</taxon>
        <taxon>Pseudomonadati</taxon>
        <taxon>Pseudomonadota</taxon>
        <taxon>Alphaproteobacteria</taxon>
        <taxon>Hyphomicrobiales</taxon>
        <taxon>Nitrobacteraceae</taxon>
        <taxon>Nitrobacter</taxon>
    </lineage>
</organism>
<dbReference type="AlphaFoldDB" id="A0A4Y3WD19"/>
<dbReference type="Proteomes" id="UP000318825">
    <property type="component" value="Unassembled WGS sequence"/>
</dbReference>
<evidence type="ECO:0000313" key="2">
    <source>
        <dbReference type="EMBL" id="GEC16813.1"/>
    </source>
</evidence>
<accession>A0A4Y3WD19</accession>
<proteinExistence type="predicted"/>
<feature type="transmembrane region" description="Helical" evidence="1">
    <location>
        <begin position="57"/>
        <end position="76"/>
    </location>
</feature>
<comment type="caution">
    <text evidence="2">The sequence shown here is derived from an EMBL/GenBank/DDBJ whole genome shotgun (WGS) entry which is preliminary data.</text>
</comment>
<keyword evidence="1" id="KW-0472">Membrane</keyword>
<keyword evidence="1" id="KW-0812">Transmembrane</keyword>
<evidence type="ECO:0000256" key="1">
    <source>
        <dbReference type="SAM" id="Phobius"/>
    </source>
</evidence>
<name>A0A4Y3WD19_NITWI</name>
<gene>
    <name evidence="2" type="ORF">NWI01_27050</name>
</gene>